<evidence type="ECO:0000313" key="4">
    <source>
        <dbReference type="Proteomes" id="UP000013167"/>
    </source>
</evidence>
<dbReference type="Pfam" id="PF11716">
    <property type="entry name" value="MDMPI_N"/>
    <property type="match status" value="1"/>
</dbReference>
<reference evidence="3 4" key="1">
    <citation type="journal article" date="2013" name="ISME J.">
        <title>A metabolic model for members of the genus Tetrasphaera involved in enhanced biological phosphorus removal.</title>
        <authorList>
            <person name="Kristiansen R."/>
            <person name="Nguyen H.T.T."/>
            <person name="Saunders A.M."/>
            <person name="Nielsen J.L."/>
            <person name="Wimmer R."/>
            <person name="Le V.Q."/>
            <person name="McIlroy S.J."/>
            <person name="Petrovski S."/>
            <person name="Seviour R.J."/>
            <person name="Calteau A."/>
            <person name="Nielsen K.L."/>
            <person name="Nielsen P.H."/>
        </authorList>
    </citation>
    <scope>NUCLEOTIDE SEQUENCE [LARGE SCALE GENOMIC DNA]</scope>
    <source>
        <strain evidence="3 4">Lp2</strain>
    </source>
</reference>
<evidence type="ECO:0000259" key="1">
    <source>
        <dbReference type="Pfam" id="PF07398"/>
    </source>
</evidence>
<organism evidence="3 4">
    <name type="scientific">Phycicoccus elongatus Lp2</name>
    <dbReference type="NCBI Taxonomy" id="1193181"/>
    <lineage>
        <taxon>Bacteria</taxon>
        <taxon>Bacillati</taxon>
        <taxon>Actinomycetota</taxon>
        <taxon>Actinomycetes</taxon>
        <taxon>Micrococcales</taxon>
        <taxon>Intrasporangiaceae</taxon>
        <taxon>Phycicoccus</taxon>
    </lineage>
</organism>
<proteinExistence type="predicted"/>
<dbReference type="EMBL" id="CAIZ01000128">
    <property type="protein sequence ID" value="CCH70440.1"/>
    <property type="molecule type" value="Genomic_DNA"/>
</dbReference>
<dbReference type="STRING" id="1193181.BN10_580005"/>
<sequence>MHPATGVRLFGGKWHSRAMTLDPHSPSLLSTPTHLERLAQAAGAMTRAARETWLGAPVPTCPDWTVLDLVAHQGMVHRWATAAVRLDPEGMGNAASRETEGRTSADPIGWLEAGAADLIQALGQAPDDLDTLVFLKEAPRAKAFWARRQCHETTVHALDALGAVRGRPLTAADAWFDDDLALDGIDELLIGFWQRGKFAIRSAIPYAVLVRPDTSPVAWVVTISDGPVRSRRIDPEEQVAVDLTLSGTPVDLYLALWNRGGSPDDPDGALDRFREGGAITW</sequence>
<dbReference type="InterPro" id="IPR034660">
    <property type="entry name" value="DinB/YfiT-like"/>
</dbReference>
<accession>N0E3W4</accession>
<dbReference type="Pfam" id="PF07398">
    <property type="entry name" value="MDMPI_C"/>
    <property type="match status" value="1"/>
</dbReference>
<dbReference type="Proteomes" id="UP000013167">
    <property type="component" value="Unassembled WGS sequence"/>
</dbReference>
<protein>
    <recommendedName>
        <fullName evidence="5">Mycothiol-dependent maleylpyruvate isomerase metal-binding domain-containing protein</fullName>
    </recommendedName>
</protein>
<evidence type="ECO:0008006" key="5">
    <source>
        <dbReference type="Google" id="ProtNLM"/>
    </source>
</evidence>
<dbReference type="GO" id="GO:0005886">
    <property type="term" value="C:plasma membrane"/>
    <property type="evidence" value="ECO:0007669"/>
    <property type="project" value="TreeGrafter"/>
</dbReference>
<comment type="caution">
    <text evidence="3">The sequence shown here is derived from an EMBL/GenBank/DDBJ whole genome shotgun (WGS) entry which is preliminary data.</text>
</comment>
<dbReference type="InterPro" id="IPR010872">
    <property type="entry name" value="MDMPI_C-term_domain"/>
</dbReference>
<feature type="domain" description="MDMPI C-terminal" evidence="1">
    <location>
        <begin position="179"/>
        <end position="265"/>
    </location>
</feature>
<dbReference type="GO" id="GO:0046872">
    <property type="term" value="F:metal ion binding"/>
    <property type="evidence" value="ECO:0007669"/>
    <property type="project" value="InterPro"/>
</dbReference>
<feature type="domain" description="Mycothiol-dependent maleylpyruvate isomerase metal-binding" evidence="2">
    <location>
        <begin position="37"/>
        <end position="160"/>
    </location>
</feature>
<evidence type="ECO:0000313" key="3">
    <source>
        <dbReference type="EMBL" id="CCH70440.1"/>
    </source>
</evidence>
<dbReference type="HOGENOM" id="CLU_070584_1_0_11"/>
<dbReference type="eggNOG" id="COG0511">
    <property type="taxonomic scope" value="Bacteria"/>
</dbReference>
<dbReference type="SUPFAM" id="SSF109854">
    <property type="entry name" value="DinB/YfiT-like putative metalloenzymes"/>
    <property type="match status" value="1"/>
</dbReference>
<evidence type="ECO:0000259" key="2">
    <source>
        <dbReference type="Pfam" id="PF11716"/>
    </source>
</evidence>
<keyword evidence="4" id="KW-1185">Reference proteome</keyword>
<dbReference type="PANTHER" id="PTHR40758:SF1">
    <property type="entry name" value="CONSERVED PROTEIN"/>
    <property type="match status" value="1"/>
</dbReference>
<name>N0E3W4_9MICO</name>
<dbReference type="PANTHER" id="PTHR40758">
    <property type="entry name" value="CONSERVED PROTEIN"/>
    <property type="match status" value="1"/>
</dbReference>
<gene>
    <name evidence="3" type="ORF">BN10_580005</name>
</gene>
<dbReference type="InterPro" id="IPR024344">
    <property type="entry name" value="MDMPI_metal-binding"/>
</dbReference>
<dbReference type="AlphaFoldDB" id="N0E3W4"/>